<dbReference type="InParanoid" id="A0A1J7JZL6"/>
<gene>
    <name evidence="1" type="ORF">CONLIGDRAFT_29659</name>
</gene>
<protein>
    <recommendedName>
        <fullName evidence="3">ABM domain-containing protein</fullName>
    </recommendedName>
</protein>
<evidence type="ECO:0000313" key="2">
    <source>
        <dbReference type="Proteomes" id="UP000182658"/>
    </source>
</evidence>
<dbReference type="AlphaFoldDB" id="A0A1J7JZL6"/>
<evidence type="ECO:0000313" key="1">
    <source>
        <dbReference type="EMBL" id="OIW34884.1"/>
    </source>
</evidence>
<keyword evidence="2" id="KW-1185">Reference proteome</keyword>
<sequence>MSSTAVVQFTLLKLKPDAHLDEVGSPAGDALLDVISVVKKADSNNRAFFGHQLENPDIGVLVFVYPSEEASQVFSTSSAPKLSAFSLSASTRTFKFSPADGLSAVLTCPTTEVATAYGVEEGYEKNMRTFSAVIPAELKGKDVGFHGSIVGTTVSDISKEEGGEKAPAVTLLVGWDSREAHMAGREIAIPEKISLIRTLRKDMDMWHVNFKEY</sequence>
<organism evidence="1 2">
    <name type="scientific">Coniochaeta ligniaria NRRL 30616</name>
    <dbReference type="NCBI Taxonomy" id="1408157"/>
    <lineage>
        <taxon>Eukaryota</taxon>
        <taxon>Fungi</taxon>
        <taxon>Dikarya</taxon>
        <taxon>Ascomycota</taxon>
        <taxon>Pezizomycotina</taxon>
        <taxon>Sordariomycetes</taxon>
        <taxon>Sordariomycetidae</taxon>
        <taxon>Coniochaetales</taxon>
        <taxon>Coniochaetaceae</taxon>
        <taxon>Coniochaeta</taxon>
    </lineage>
</organism>
<dbReference type="OrthoDB" id="3830579at2759"/>
<accession>A0A1J7JZL6</accession>
<proteinExistence type="predicted"/>
<name>A0A1J7JZL6_9PEZI</name>
<dbReference type="EMBL" id="KV875093">
    <property type="protein sequence ID" value="OIW34884.1"/>
    <property type="molecule type" value="Genomic_DNA"/>
</dbReference>
<reference evidence="1 2" key="1">
    <citation type="submission" date="2016-10" db="EMBL/GenBank/DDBJ databases">
        <title>Draft genome sequence of Coniochaeta ligniaria NRRL30616, a lignocellulolytic fungus for bioabatement of inhibitors in plant biomass hydrolysates.</title>
        <authorList>
            <consortium name="DOE Joint Genome Institute"/>
            <person name="Jimenez D.J."/>
            <person name="Hector R.E."/>
            <person name="Riley R."/>
            <person name="Sun H."/>
            <person name="Grigoriev I.V."/>
            <person name="Van Elsas J.D."/>
            <person name="Nichols N.N."/>
        </authorList>
    </citation>
    <scope>NUCLEOTIDE SEQUENCE [LARGE SCALE GENOMIC DNA]</scope>
    <source>
        <strain evidence="1 2">NRRL 30616</strain>
    </source>
</reference>
<dbReference type="STRING" id="1408157.A0A1J7JZL6"/>
<dbReference type="Proteomes" id="UP000182658">
    <property type="component" value="Unassembled WGS sequence"/>
</dbReference>
<evidence type="ECO:0008006" key="3">
    <source>
        <dbReference type="Google" id="ProtNLM"/>
    </source>
</evidence>